<evidence type="ECO:0000313" key="1">
    <source>
        <dbReference type="EMBL" id="AEW45518.1"/>
    </source>
</evidence>
<accession>H6N796</accession>
<gene>
    <name evidence="1" type="ordered locus">MHC_03290</name>
</gene>
<protein>
    <submittedName>
        <fullName evidence="1">Uncharacterized protein</fullName>
    </submittedName>
</protein>
<dbReference type="HOGENOM" id="CLU_098620_3_0_14"/>
<dbReference type="EMBL" id="CP003199">
    <property type="protein sequence ID" value="AEW45518.1"/>
    <property type="molecule type" value="Genomic_DNA"/>
</dbReference>
<dbReference type="KEGG" id="mhe:MHC_03290"/>
<name>H6N796_MYCHN</name>
<reference evidence="1 2" key="1">
    <citation type="journal article" date="2012" name="J. Bacteriol.">
        <title>Complete genome sequence of Mycoplasma haemocanis strain Illinois.</title>
        <authorList>
            <person name="do Nascimento N.C."/>
            <person name="Guimaraes A.M."/>
            <person name="Santos A.P."/>
            <person name="Sanmiguel P.J."/>
            <person name="Messick J.B."/>
        </authorList>
    </citation>
    <scope>NUCLEOTIDE SEQUENCE [LARGE SCALE GENOMIC DNA]</scope>
    <source>
        <strain evidence="1 2">Illinois</strain>
    </source>
</reference>
<proteinExistence type="predicted"/>
<evidence type="ECO:0000313" key="2">
    <source>
        <dbReference type="Proteomes" id="UP000009135"/>
    </source>
</evidence>
<dbReference type="AlphaFoldDB" id="H6N796"/>
<dbReference type="STRING" id="1111676.MHC_03290"/>
<sequence>MSKLVFSSLAGLGGAVGIGGGIYLLNKNSESLNTEKRKTVKSKLQSEKFTPLNSGDSHWNKLKEEYNKVKGEASKVFKTSDSPIDENQLKELCRVALEKDEDDESYSKAKRWCVVPVDISTHLKNWNLTALPTGDSGTNGQNEWTTLSSTYNSSSHKIAGVQTLNSPEWQTLKNECKKLGDKKNYEDDFDASFSSSKIWCVKK</sequence>
<organism evidence="1 2">
    <name type="scientific">Mycoplasma haemocanis (strain Illinois)</name>
    <dbReference type="NCBI Taxonomy" id="1111676"/>
    <lineage>
        <taxon>Bacteria</taxon>
        <taxon>Bacillati</taxon>
        <taxon>Mycoplasmatota</taxon>
        <taxon>Mollicutes</taxon>
        <taxon>Mycoplasmataceae</taxon>
        <taxon>Mycoplasma</taxon>
    </lineage>
</organism>
<dbReference type="Proteomes" id="UP000009135">
    <property type="component" value="Chromosome"/>
</dbReference>
<dbReference type="OrthoDB" id="9830747at2"/>
<keyword evidence="2" id="KW-1185">Reference proteome</keyword>